<dbReference type="Proteomes" id="UP000265703">
    <property type="component" value="Unassembled WGS sequence"/>
</dbReference>
<comment type="caution">
    <text evidence="2">The sequence shown here is derived from an EMBL/GenBank/DDBJ whole genome shotgun (WGS) entry which is preliminary data.</text>
</comment>
<organism evidence="2 3">
    <name type="scientific">Glomus cerebriforme</name>
    <dbReference type="NCBI Taxonomy" id="658196"/>
    <lineage>
        <taxon>Eukaryota</taxon>
        <taxon>Fungi</taxon>
        <taxon>Fungi incertae sedis</taxon>
        <taxon>Mucoromycota</taxon>
        <taxon>Glomeromycotina</taxon>
        <taxon>Glomeromycetes</taxon>
        <taxon>Glomerales</taxon>
        <taxon>Glomeraceae</taxon>
        <taxon>Glomus</taxon>
    </lineage>
</organism>
<name>A0A397TGA1_9GLOM</name>
<proteinExistence type="predicted"/>
<keyword evidence="1" id="KW-1133">Transmembrane helix</keyword>
<keyword evidence="1" id="KW-0812">Transmembrane</keyword>
<sequence length="182" mass="20574">MGWDNGIWDGIWDGMGCGILPFPLIWAASLSVFSPIKVGTVLQALRSKMGGKMFDTGIRNDSPSSSVWNGKGNDKFFRKTYVLSVFDLILESKNKSGFFSISAWKSDKFQSCNFETFFLECLLLDLGNQNVSFVTFSSGNSESEKKYLALEMETETNILTKCFFFFIGLLLDLGYRNKYMNQ</sequence>
<evidence type="ECO:0000256" key="1">
    <source>
        <dbReference type="SAM" id="Phobius"/>
    </source>
</evidence>
<dbReference type="EMBL" id="QKYT01000094">
    <property type="protein sequence ID" value="RIA93904.1"/>
    <property type="molecule type" value="Genomic_DNA"/>
</dbReference>
<keyword evidence="1" id="KW-0472">Membrane</keyword>
<accession>A0A397TGA1</accession>
<feature type="transmembrane region" description="Helical" evidence="1">
    <location>
        <begin position="24"/>
        <end position="45"/>
    </location>
</feature>
<evidence type="ECO:0000313" key="2">
    <source>
        <dbReference type="EMBL" id="RIA93904.1"/>
    </source>
</evidence>
<evidence type="ECO:0000313" key="3">
    <source>
        <dbReference type="Proteomes" id="UP000265703"/>
    </source>
</evidence>
<keyword evidence="3" id="KW-1185">Reference proteome</keyword>
<reference evidence="2 3" key="1">
    <citation type="submission" date="2018-06" db="EMBL/GenBank/DDBJ databases">
        <title>Comparative genomics reveals the genomic features of Rhizophagus irregularis, R. cerebriforme, R. diaphanum and Gigaspora rosea, and their symbiotic lifestyle signature.</title>
        <authorList>
            <person name="Morin E."/>
            <person name="San Clemente H."/>
            <person name="Chen E.C.H."/>
            <person name="De La Providencia I."/>
            <person name="Hainaut M."/>
            <person name="Kuo A."/>
            <person name="Kohler A."/>
            <person name="Murat C."/>
            <person name="Tang N."/>
            <person name="Roy S."/>
            <person name="Loubradou J."/>
            <person name="Henrissat B."/>
            <person name="Grigoriev I.V."/>
            <person name="Corradi N."/>
            <person name="Roux C."/>
            <person name="Martin F.M."/>
        </authorList>
    </citation>
    <scope>NUCLEOTIDE SEQUENCE [LARGE SCALE GENOMIC DNA]</scope>
    <source>
        <strain evidence="2 3">DAOM 227022</strain>
    </source>
</reference>
<protein>
    <submittedName>
        <fullName evidence="2">Uncharacterized protein</fullName>
    </submittedName>
</protein>
<dbReference type="AlphaFoldDB" id="A0A397TGA1"/>
<gene>
    <name evidence="2" type="ORF">C1645_735166</name>
</gene>